<dbReference type="InterPro" id="IPR036249">
    <property type="entry name" value="Thioredoxin-like_sf"/>
</dbReference>
<dbReference type="Pfam" id="PF00578">
    <property type="entry name" value="AhpC-TSA"/>
    <property type="match status" value="1"/>
</dbReference>
<protein>
    <submittedName>
        <fullName evidence="2">Redoxin domain-containing protein</fullName>
    </submittedName>
</protein>
<evidence type="ECO:0000313" key="2">
    <source>
        <dbReference type="EMBL" id="MFC7140880.1"/>
    </source>
</evidence>
<dbReference type="SUPFAM" id="SSF52833">
    <property type="entry name" value="Thioredoxin-like"/>
    <property type="match status" value="1"/>
</dbReference>
<dbReference type="GeneID" id="78821186"/>
<feature type="domain" description="Alkyl hydroperoxide reductase subunit C/ Thiol specific antioxidant" evidence="1">
    <location>
        <begin position="10"/>
        <end position="99"/>
    </location>
</feature>
<accession>A0ABD5Y0G3</accession>
<evidence type="ECO:0000259" key="1">
    <source>
        <dbReference type="Pfam" id="PF00578"/>
    </source>
</evidence>
<reference evidence="2 3" key="1">
    <citation type="journal article" date="2019" name="Int. J. Syst. Evol. Microbiol.">
        <title>The Global Catalogue of Microorganisms (GCM) 10K type strain sequencing project: providing services to taxonomists for standard genome sequencing and annotation.</title>
        <authorList>
            <consortium name="The Broad Institute Genomics Platform"/>
            <consortium name="The Broad Institute Genome Sequencing Center for Infectious Disease"/>
            <person name="Wu L."/>
            <person name="Ma J."/>
        </authorList>
    </citation>
    <scope>NUCLEOTIDE SEQUENCE [LARGE SCALE GENOMIC DNA]</scope>
    <source>
        <strain evidence="2 3">XZYJT29</strain>
    </source>
</reference>
<sequence>MSDGMHWIVRFELPNGGPGPDTVASDDLAAEFDAVVVLLLRDHYCQVSRDRAMAYSDAFESFAAEDVAVIGALPDTEDRAAYWRRRYDLTYPVLADSAEITAAADADADTAPAMTDGTPRFDAFADIETGTDTLPGIGVLDTRSKFPRLVYTEGGETLQECPSPDEALDAALDALDR</sequence>
<name>A0ABD5Y0G3_9EURY</name>
<gene>
    <name evidence="2" type="ORF">ACFQMA_13735</name>
</gene>
<dbReference type="AlphaFoldDB" id="A0ABD5Y0G3"/>
<dbReference type="InterPro" id="IPR000866">
    <property type="entry name" value="AhpC/TSA"/>
</dbReference>
<dbReference type="Gene3D" id="3.40.30.10">
    <property type="entry name" value="Glutaredoxin"/>
    <property type="match status" value="1"/>
</dbReference>
<keyword evidence="3" id="KW-1185">Reference proteome</keyword>
<dbReference type="EMBL" id="JBHTAS010000001">
    <property type="protein sequence ID" value="MFC7140880.1"/>
    <property type="molecule type" value="Genomic_DNA"/>
</dbReference>
<comment type="caution">
    <text evidence="2">The sequence shown here is derived from an EMBL/GenBank/DDBJ whole genome shotgun (WGS) entry which is preliminary data.</text>
</comment>
<proteinExistence type="predicted"/>
<organism evidence="2 3">
    <name type="scientific">Halosimplex aquaticum</name>
    <dbReference type="NCBI Taxonomy" id="3026162"/>
    <lineage>
        <taxon>Archaea</taxon>
        <taxon>Methanobacteriati</taxon>
        <taxon>Methanobacteriota</taxon>
        <taxon>Stenosarchaea group</taxon>
        <taxon>Halobacteria</taxon>
        <taxon>Halobacteriales</taxon>
        <taxon>Haloarculaceae</taxon>
        <taxon>Halosimplex</taxon>
    </lineage>
</organism>
<evidence type="ECO:0000313" key="3">
    <source>
        <dbReference type="Proteomes" id="UP001596432"/>
    </source>
</evidence>
<dbReference type="RefSeq" id="WP_274321963.1">
    <property type="nucleotide sequence ID" value="NZ_CP118158.1"/>
</dbReference>
<dbReference type="Proteomes" id="UP001596432">
    <property type="component" value="Unassembled WGS sequence"/>
</dbReference>